<feature type="transmembrane region" description="Helical" evidence="1">
    <location>
        <begin position="117"/>
        <end position="143"/>
    </location>
</feature>
<dbReference type="EMBL" id="JDRX01000023">
    <property type="protein sequence ID" value="KGN01159.1"/>
    <property type="molecule type" value="Genomic_DNA"/>
</dbReference>
<dbReference type="InterPro" id="IPR053046">
    <property type="entry name" value="ABC-5_transporter"/>
</dbReference>
<dbReference type="Pfam" id="PF12679">
    <property type="entry name" value="ABC2_membrane_2"/>
    <property type="match status" value="1"/>
</dbReference>
<evidence type="ECO:0000256" key="1">
    <source>
        <dbReference type="SAM" id="Phobius"/>
    </source>
</evidence>
<feature type="transmembrane region" description="Helical" evidence="1">
    <location>
        <begin position="357"/>
        <end position="376"/>
    </location>
</feature>
<name>A0AA89CMW5_CLONO</name>
<evidence type="ECO:0000313" key="2">
    <source>
        <dbReference type="EMBL" id="KGN01159.1"/>
    </source>
</evidence>
<keyword evidence="1" id="KW-0472">Membrane</keyword>
<proteinExistence type="predicted"/>
<protein>
    <submittedName>
        <fullName evidence="2">Membrane protein</fullName>
    </submittedName>
</protein>
<feature type="transmembrane region" description="Helical" evidence="1">
    <location>
        <begin position="188"/>
        <end position="213"/>
    </location>
</feature>
<dbReference type="PANTHER" id="PTHR39177">
    <property type="entry name" value="ABC TRANSPORTER PERMEASE YTRC-RELATED"/>
    <property type="match status" value="1"/>
</dbReference>
<reference evidence="2 3" key="1">
    <citation type="submission" date="2014-01" db="EMBL/GenBank/DDBJ databases">
        <title>Plasmidome dynamics in the species complex Clostridium novyi sensu lato converts strains of independent lineages into distinctly different pathogens.</title>
        <authorList>
            <person name="Skarin H."/>
            <person name="Segerman B."/>
        </authorList>
    </citation>
    <scope>NUCLEOTIDE SEQUENCE [LARGE SCALE GENOMIC DNA]</scope>
    <source>
        <strain evidence="2 3">4570</strain>
    </source>
</reference>
<gene>
    <name evidence="2" type="ORF">Z969_08720</name>
</gene>
<dbReference type="RefSeq" id="WP_039250433.1">
    <property type="nucleotide sequence ID" value="NZ_JDRX01000023.1"/>
</dbReference>
<dbReference type="AlphaFoldDB" id="A0AA89CMW5"/>
<feature type="transmembrane region" description="Helical" evidence="1">
    <location>
        <begin position="20"/>
        <end position="37"/>
    </location>
</feature>
<keyword evidence="1" id="KW-0812">Transmembrane</keyword>
<feature type="transmembrane region" description="Helical" evidence="1">
    <location>
        <begin position="272"/>
        <end position="292"/>
    </location>
</feature>
<accession>A0AA89CMW5</accession>
<keyword evidence="1" id="KW-1133">Transmembrane helix</keyword>
<feature type="transmembrane region" description="Helical" evidence="1">
    <location>
        <begin position="155"/>
        <end position="176"/>
    </location>
</feature>
<dbReference type="PANTHER" id="PTHR39177:SF1">
    <property type="entry name" value="ABC TRANSPORTER PERMEASE YTRC-RELATED"/>
    <property type="match status" value="1"/>
</dbReference>
<organism evidence="2 3">
    <name type="scientific">Clostridium novyi A str. 4570</name>
    <dbReference type="NCBI Taxonomy" id="1444290"/>
    <lineage>
        <taxon>Bacteria</taxon>
        <taxon>Bacillati</taxon>
        <taxon>Bacillota</taxon>
        <taxon>Clostridia</taxon>
        <taxon>Eubacteriales</taxon>
        <taxon>Clostridiaceae</taxon>
        <taxon>Clostridium</taxon>
    </lineage>
</organism>
<dbReference type="Proteomes" id="UP000030016">
    <property type="component" value="Unassembled WGS sequence"/>
</dbReference>
<feature type="transmembrane region" description="Helical" evidence="1">
    <location>
        <begin position="75"/>
        <end position="96"/>
    </location>
</feature>
<sequence length="385" mass="44242">MKNYFNKALFYKEWRNIRGIAIIFYLQVLSMIIMPFINTIDSIKEYRDYGDMSKSQIFAMHKQSLFMHLENRDTFVIMAILIIAIATCVVGYDLIGRKYDILSSMPFKKKQIIFTKWLSIFITMIVPLAIGYFIIYAVYLMNINLLGSYITSRMILTWICMNLLVSIFIFTFIMLIQCLSGICGLGGIVGAIFLILPIGLSMLINSIISLYGFSKDSTYFQDIQDKIVDICSSLTPSSYCFRIVYEIPDHNESYNYYTNMYYSNRYCIPNKFKIVILIIAIVITFALMIYAFNRFKLEKIGNIIAFKPLEPIFKIGVSVCFGLLGATFTSSITSSHYDLWKLREINAPELVSLNNKAFTITILMGILCGCLVYVITNKILEANKK</sequence>
<comment type="caution">
    <text evidence="2">The sequence shown here is derived from an EMBL/GenBank/DDBJ whole genome shotgun (WGS) entry which is preliminary data.</text>
</comment>
<feature type="transmembrane region" description="Helical" evidence="1">
    <location>
        <begin position="312"/>
        <end position="337"/>
    </location>
</feature>
<evidence type="ECO:0000313" key="3">
    <source>
        <dbReference type="Proteomes" id="UP000030016"/>
    </source>
</evidence>